<feature type="region of interest" description="Disordered" evidence="1">
    <location>
        <begin position="13"/>
        <end position="39"/>
    </location>
</feature>
<evidence type="ECO:0000256" key="1">
    <source>
        <dbReference type="SAM" id="MobiDB-lite"/>
    </source>
</evidence>
<evidence type="ECO:0000313" key="2">
    <source>
        <dbReference type="EMBL" id="KAF0304329.1"/>
    </source>
</evidence>
<gene>
    <name evidence="2" type="ORF">FJT64_023836</name>
</gene>
<dbReference type="OrthoDB" id="6396652at2759"/>
<proteinExistence type="predicted"/>
<name>A0A6A4WGG7_AMPAM</name>
<dbReference type="Proteomes" id="UP000440578">
    <property type="component" value="Unassembled WGS sequence"/>
</dbReference>
<keyword evidence="3" id="KW-1185">Reference proteome</keyword>
<organism evidence="2 3">
    <name type="scientific">Amphibalanus amphitrite</name>
    <name type="common">Striped barnacle</name>
    <name type="synonym">Balanus amphitrite</name>
    <dbReference type="NCBI Taxonomy" id="1232801"/>
    <lineage>
        <taxon>Eukaryota</taxon>
        <taxon>Metazoa</taxon>
        <taxon>Ecdysozoa</taxon>
        <taxon>Arthropoda</taxon>
        <taxon>Crustacea</taxon>
        <taxon>Multicrustacea</taxon>
        <taxon>Cirripedia</taxon>
        <taxon>Thoracica</taxon>
        <taxon>Thoracicalcarea</taxon>
        <taxon>Balanomorpha</taxon>
        <taxon>Balanoidea</taxon>
        <taxon>Balanidae</taxon>
        <taxon>Amphibalaninae</taxon>
        <taxon>Amphibalanus</taxon>
    </lineage>
</organism>
<dbReference type="EMBL" id="VIIS01000855">
    <property type="protein sequence ID" value="KAF0304329.1"/>
    <property type="molecule type" value="Genomic_DNA"/>
</dbReference>
<reference evidence="2 3" key="1">
    <citation type="submission" date="2019-07" db="EMBL/GenBank/DDBJ databases">
        <title>Draft genome assembly of a fouling barnacle, Amphibalanus amphitrite (Darwin, 1854): The first reference genome for Thecostraca.</title>
        <authorList>
            <person name="Kim W."/>
        </authorList>
    </citation>
    <scope>NUCLEOTIDE SEQUENCE [LARGE SCALE GENOMIC DNA]</scope>
    <source>
        <strain evidence="2">SNU_AA5</strain>
        <tissue evidence="2">Soma without cirri and trophi</tissue>
    </source>
</reference>
<dbReference type="AlphaFoldDB" id="A0A6A4WGG7"/>
<evidence type="ECO:0000313" key="3">
    <source>
        <dbReference type="Proteomes" id="UP000440578"/>
    </source>
</evidence>
<comment type="caution">
    <text evidence="2">The sequence shown here is derived from an EMBL/GenBank/DDBJ whole genome shotgun (WGS) entry which is preliminary data.</text>
</comment>
<accession>A0A6A4WGG7</accession>
<sequence>MFLTTSVGRVERRLVGAAGPASEEEDAGADQRGPQPLLDRIRRDRQELEAKIDKLKGYISASSEMMNKLKGLPLQASVFDDVDVSARQDALLRLQGLNQSGDGLVP</sequence>
<protein>
    <submittedName>
        <fullName evidence="2">Uncharacterized protein</fullName>
    </submittedName>
</protein>